<gene>
    <name evidence="1" type="ORF">PENTCL1PPCAC_785</name>
</gene>
<feature type="non-terminal residue" evidence="1">
    <location>
        <position position="1"/>
    </location>
</feature>
<keyword evidence="2" id="KW-1185">Reference proteome</keyword>
<evidence type="ECO:0000313" key="2">
    <source>
        <dbReference type="Proteomes" id="UP001432027"/>
    </source>
</evidence>
<dbReference type="Proteomes" id="UP001432027">
    <property type="component" value="Unassembled WGS sequence"/>
</dbReference>
<feature type="non-terminal residue" evidence="1">
    <location>
        <position position="68"/>
    </location>
</feature>
<protein>
    <submittedName>
        <fullName evidence="1">Uncharacterized protein</fullName>
    </submittedName>
</protein>
<dbReference type="AlphaFoldDB" id="A0AAV5S915"/>
<proteinExistence type="predicted"/>
<comment type="caution">
    <text evidence="1">The sequence shown here is derived from an EMBL/GenBank/DDBJ whole genome shotgun (WGS) entry which is preliminary data.</text>
</comment>
<organism evidence="1 2">
    <name type="scientific">Pristionchus entomophagus</name>
    <dbReference type="NCBI Taxonomy" id="358040"/>
    <lineage>
        <taxon>Eukaryota</taxon>
        <taxon>Metazoa</taxon>
        <taxon>Ecdysozoa</taxon>
        <taxon>Nematoda</taxon>
        <taxon>Chromadorea</taxon>
        <taxon>Rhabditida</taxon>
        <taxon>Rhabditina</taxon>
        <taxon>Diplogasteromorpha</taxon>
        <taxon>Diplogasteroidea</taxon>
        <taxon>Neodiplogasteridae</taxon>
        <taxon>Pristionchus</taxon>
    </lineage>
</organism>
<sequence length="68" mass="7414">TNFSCMSLFVLPVDLQISASSILSASFSLEYSLFAEKAFSALFFALSNRDETSANFSSCSFFISAISF</sequence>
<name>A0AAV5S915_9BILA</name>
<reference evidence="1" key="1">
    <citation type="submission" date="2023-10" db="EMBL/GenBank/DDBJ databases">
        <title>Genome assembly of Pristionchus species.</title>
        <authorList>
            <person name="Yoshida K."/>
            <person name="Sommer R.J."/>
        </authorList>
    </citation>
    <scope>NUCLEOTIDE SEQUENCE</scope>
    <source>
        <strain evidence="1">RS0144</strain>
    </source>
</reference>
<evidence type="ECO:0000313" key="1">
    <source>
        <dbReference type="EMBL" id="GMS78610.1"/>
    </source>
</evidence>
<accession>A0AAV5S915</accession>
<dbReference type="EMBL" id="BTSX01000001">
    <property type="protein sequence ID" value="GMS78610.1"/>
    <property type="molecule type" value="Genomic_DNA"/>
</dbReference>